<evidence type="ECO:0000256" key="1">
    <source>
        <dbReference type="ARBA" id="ARBA00004141"/>
    </source>
</evidence>
<keyword evidence="7" id="KW-1003">Cell membrane</keyword>
<keyword evidence="3 7" id="KW-0653">Protein transport</keyword>
<evidence type="ECO:0000256" key="3">
    <source>
        <dbReference type="ARBA" id="ARBA00022927"/>
    </source>
</evidence>
<protein>
    <recommendedName>
        <fullName evidence="7">Sec-independent protein translocase protein TatC</fullName>
    </recommendedName>
</protein>
<comment type="subunit">
    <text evidence="7">The Tat system comprises two distinct complexes: a TatABC complex, containing multiple copies of TatA, TatB and TatC subunits, and a separate TatA complex, containing only TatA subunits. Substrates initially bind to the TatABC complex, which probably triggers association of the separate TatA complex to form the active translocon.</text>
</comment>
<dbReference type="PANTHER" id="PTHR30371:SF0">
    <property type="entry name" value="SEC-INDEPENDENT PROTEIN TRANSLOCASE PROTEIN TATC, CHLOROPLASTIC-RELATED"/>
    <property type="match status" value="1"/>
</dbReference>
<dbReference type="PANTHER" id="PTHR30371">
    <property type="entry name" value="SEC-INDEPENDENT PROTEIN TRANSLOCASE PROTEIN TATC"/>
    <property type="match status" value="1"/>
</dbReference>
<comment type="subcellular location">
    <subcellularLocation>
        <location evidence="7">Cell membrane</location>
        <topology evidence="7">Multi-pass membrane protein</topology>
    </subcellularLocation>
    <subcellularLocation>
        <location evidence="1">Membrane</location>
        <topology evidence="1">Multi-pass membrane protein</topology>
    </subcellularLocation>
</comment>
<dbReference type="AlphaFoldDB" id="A0A516Q0G0"/>
<keyword evidence="5 7" id="KW-0811">Translocation</keyword>
<dbReference type="Proteomes" id="UP000319263">
    <property type="component" value="Chromosome"/>
</dbReference>
<dbReference type="RefSeq" id="WP_143986875.1">
    <property type="nucleotide sequence ID" value="NZ_CP041692.1"/>
</dbReference>
<evidence type="ECO:0000256" key="7">
    <source>
        <dbReference type="HAMAP-Rule" id="MF_00902"/>
    </source>
</evidence>
<reference evidence="8 9" key="1">
    <citation type="submission" date="2019-07" db="EMBL/GenBank/DDBJ databases">
        <title>Microlunatus dokdonensis sp. nov. isolated from the rhizospheric soil of the wild plant Elymus tsukushiensis.</title>
        <authorList>
            <person name="Ghim S.-Y."/>
            <person name="Hwang Y.-J."/>
            <person name="Son J.-S."/>
            <person name="Shin J.-H."/>
        </authorList>
    </citation>
    <scope>NUCLEOTIDE SEQUENCE [LARGE SCALE GENOMIC DNA]</scope>
    <source>
        <strain evidence="8 9">KUDC0627</strain>
    </source>
</reference>
<evidence type="ECO:0000313" key="8">
    <source>
        <dbReference type="EMBL" id="QDP96914.1"/>
    </source>
</evidence>
<dbReference type="Pfam" id="PF00902">
    <property type="entry name" value="TatC"/>
    <property type="match status" value="1"/>
</dbReference>
<comment type="function">
    <text evidence="7">Part of the twin-arginine translocation (Tat) system that transports large folded proteins containing a characteristic twin-arginine motif in their signal peptide across membranes. Together with TatB, TatC is part of a receptor directly interacting with Tat signal peptides.</text>
</comment>
<keyword evidence="6 7" id="KW-0472">Membrane</keyword>
<feature type="transmembrane region" description="Helical" evidence="7">
    <location>
        <begin position="142"/>
        <end position="163"/>
    </location>
</feature>
<name>A0A516Q0G0_9ACTN</name>
<dbReference type="EMBL" id="CP041692">
    <property type="protein sequence ID" value="QDP96914.1"/>
    <property type="molecule type" value="Genomic_DNA"/>
</dbReference>
<accession>A0A516Q0G0</accession>
<comment type="similarity">
    <text evidence="7">Belongs to the TatC family.</text>
</comment>
<evidence type="ECO:0000256" key="4">
    <source>
        <dbReference type="ARBA" id="ARBA00022989"/>
    </source>
</evidence>
<keyword evidence="9" id="KW-1185">Reference proteome</keyword>
<dbReference type="InterPro" id="IPR002033">
    <property type="entry name" value="TatC"/>
</dbReference>
<sequence>MAVTLHGRPVHWSGIKINFARLRPPKMPPDGQMTLTDHLRELRYRLVVIVIAIMVGTVVAYIFNAQLFDLLLRPYAIAAANLQHSHSGLHLMPVIEGVTNPFTLILKTAFIAALVGTSPIWLYQIWAFIVPGLLAKERKWTLAFLSAAIPLFLLGVVMAYFLIPKGITVLVGFTPGNGQITNLLDINNFLNFLIRVMIIFGAGFEVPVFVLGLNFLGILKARHLAKARRFVILGCFVFGAVATPQTDPFSMLMLAVPMAALYLAADLIAHLHDRRVGTSADAAQATDPAAGIAADKALTALSATSLTPPAPAVPHHQTIGELLGLPTEHRSEDPPRS</sequence>
<gene>
    <name evidence="7 8" type="primary">tatC</name>
    <name evidence="8" type="ORF">FOE78_14200</name>
</gene>
<evidence type="ECO:0000256" key="2">
    <source>
        <dbReference type="ARBA" id="ARBA00022692"/>
    </source>
</evidence>
<proteinExistence type="inferred from homology"/>
<dbReference type="PRINTS" id="PR01840">
    <property type="entry name" value="TATCFAMILY"/>
</dbReference>
<dbReference type="HAMAP" id="MF_00902">
    <property type="entry name" value="TatC"/>
    <property type="match status" value="1"/>
</dbReference>
<evidence type="ECO:0000313" key="9">
    <source>
        <dbReference type="Proteomes" id="UP000319263"/>
    </source>
</evidence>
<dbReference type="GO" id="GO:0065002">
    <property type="term" value="P:intracellular protein transmembrane transport"/>
    <property type="evidence" value="ECO:0007669"/>
    <property type="project" value="TreeGrafter"/>
</dbReference>
<evidence type="ECO:0000256" key="6">
    <source>
        <dbReference type="ARBA" id="ARBA00023136"/>
    </source>
</evidence>
<evidence type="ECO:0000256" key="5">
    <source>
        <dbReference type="ARBA" id="ARBA00023010"/>
    </source>
</evidence>
<keyword evidence="2 7" id="KW-0812">Transmembrane</keyword>
<dbReference type="OrthoDB" id="9777044at2"/>
<feature type="transmembrane region" description="Helical" evidence="7">
    <location>
        <begin position="227"/>
        <end position="243"/>
    </location>
</feature>
<dbReference type="GO" id="GO:0043953">
    <property type="term" value="P:protein transport by the Tat complex"/>
    <property type="evidence" value="ECO:0007669"/>
    <property type="project" value="UniProtKB-UniRule"/>
</dbReference>
<dbReference type="KEGG" id="mik:FOE78_14200"/>
<feature type="transmembrane region" description="Helical" evidence="7">
    <location>
        <begin position="109"/>
        <end position="130"/>
    </location>
</feature>
<dbReference type="GO" id="GO:0009977">
    <property type="term" value="F:proton motive force dependent protein transmembrane transporter activity"/>
    <property type="evidence" value="ECO:0007669"/>
    <property type="project" value="TreeGrafter"/>
</dbReference>
<dbReference type="NCBIfam" id="TIGR00945">
    <property type="entry name" value="tatC"/>
    <property type="match status" value="1"/>
</dbReference>
<feature type="transmembrane region" description="Helical" evidence="7">
    <location>
        <begin position="249"/>
        <end position="269"/>
    </location>
</feature>
<feature type="transmembrane region" description="Helical" evidence="7">
    <location>
        <begin position="42"/>
        <end position="63"/>
    </location>
</feature>
<feature type="transmembrane region" description="Helical" evidence="7">
    <location>
        <begin position="192"/>
        <end position="215"/>
    </location>
</feature>
<organism evidence="8 9">
    <name type="scientific">Microlunatus elymi</name>
    <dbReference type="NCBI Taxonomy" id="2596828"/>
    <lineage>
        <taxon>Bacteria</taxon>
        <taxon>Bacillati</taxon>
        <taxon>Actinomycetota</taxon>
        <taxon>Actinomycetes</taxon>
        <taxon>Propionibacteriales</taxon>
        <taxon>Propionibacteriaceae</taxon>
        <taxon>Microlunatus</taxon>
    </lineage>
</organism>
<keyword evidence="4 7" id="KW-1133">Transmembrane helix</keyword>
<keyword evidence="7" id="KW-0813">Transport</keyword>
<dbReference type="GO" id="GO:0033281">
    <property type="term" value="C:TAT protein transport complex"/>
    <property type="evidence" value="ECO:0007669"/>
    <property type="project" value="UniProtKB-UniRule"/>
</dbReference>